<organism evidence="1 2">
    <name type="scientific">Persea americana</name>
    <name type="common">Avocado</name>
    <dbReference type="NCBI Taxonomy" id="3435"/>
    <lineage>
        <taxon>Eukaryota</taxon>
        <taxon>Viridiplantae</taxon>
        <taxon>Streptophyta</taxon>
        <taxon>Embryophyta</taxon>
        <taxon>Tracheophyta</taxon>
        <taxon>Spermatophyta</taxon>
        <taxon>Magnoliopsida</taxon>
        <taxon>Magnoliidae</taxon>
        <taxon>Laurales</taxon>
        <taxon>Lauraceae</taxon>
        <taxon>Persea</taxon>
    </lineage>
</organism>
<protein>
    <submittedName>
        <fullName evidence="1">Uncharacterized protein</fullName>
    </submittedName>
</protein>
<dbReference type="EMBL" id="CM056814">
    <property type="protein sequence ID" value="KAJ8628018.1"/>
    <property type="molecule type" value="Genomic_DNA"/>
</dbReference>
<accession>A0ACC2L4Q6</accession>
<evidence type="ECO:0000313" key="1">
    <source>
        <dbReference type="EMBL" id="KAJ8628018.1"/>
    </source>
</evidence>
<dbReference type="Proteomes" id="UP001234297">
    <property type="component" value="Chromosome 6"/>
</dbReference>
<comment type="caution">
    <text evidence="1">The sequence shown here is derived from an EMBL/GenBank/DDBJ whole genome shotgun (WGS) entry which is preliminary data.</text>
</comment>
<name>A0ACC2L4Q6_PERAE</name>
<sequence length="500" mass="53791">MGVWRIGVVLVFVVWVCALFPRGWAGRQRRGSVIAAIPEIDDDVVEQLCISHRIDYMQIKEELTNSDIFLSEEMATDSTGMKSIAMSLMERAIQKSTPLRQTFLDCQSKENFHFLVSGDEHTSKSLFTQYVQSLLGWRPFSRRNLADQSFPTTLAATTSAPAPAPVVEPPTYSPAPSPDSTHTSSSFPAKTPHSFFPPDLRNSSLKPSTSPDFAPGPSKKNDALKRAVFIAVVATTAGTFLFVAIVLCFYRICCSDNISGDRQRDDRPLVTVSISDFSVGSSPKPFGLGNSINKEKFETLSFKTNPSQNVRVPTVEISHITVESNIANLSIAKEAPSLEADPGVVKFSAEPSTSSSNTNASIPPPALMRPIRAGPPHSGSPPPPPPPPPPPAPIGINPCLCPLPLPPPIPTGTKPGPSPPPPPPKTASPPCPPRLDLSSSRVAQSSPLGPQHPGTSGEDIGIRSEAEAPKPKLKPLFWDKVLANPDHSMVWHQIHSGSFQ</sequence>
<proteinExistence type="predicted"/>
<keyword evidence="2" id="KW-1185">Reference proteome</keyword>
<reference evidence="1 2" key="1">
    <citation type="journal article" date="2022" name="Hortic Res">
        <title>A haplotype resolved chromosomal level avocado genome allows analysis of novel avocado genes.</title>
        <authorList>
            <person name="Nath O."/>
            <person name="Fletcher S.J."/>
            <person name="Hayward A."/>
            <person name="Shaw L.M."/>
            <person name="Masouleh A.K."/>
            <person name="Furtado A."/>
            <person name="Henry R.J."/>
            <person name="Mitter N."/>
        </authorList>
    </citation>
    <scope>NUCLEOTIDE SEQUENCE [LARGE SCALE GENOMIC DNA]</scope>
    <source>
        <strain evidence="2">cv. Hass</strain>
    </source>
</reference>
<evidence type="ECO:0000313" key="2">
    <source>
        <dbReference type="Proteomes" id="UP001234297"/>
    </source>
</evidence>
<gene>
    <name evidence="1" type="ORF">MRB53_021325</name>
</gene>